<feature type="compositionally biased region" description="Low complexity" evidence="12">
    <location>
        <begin position="174"/>
        <end position="191"/>
    </location>
</feature>
<feature type="site" description="Transition state stabilizer" evidence="11">
    <location>
        <position position="104"/>
    </location>
</feature>
<evidence type="ECO:0000313" key="14">
    <source>
        <dbReference type="EMBL" id="CAF0829808.1"/>
    </source>
</evidence>
<reference evidence="14" key="1">
    <citation type="submission" date="2021-02" db="EMBL/GenBank/DDBJ databases">
        <authorList>
            <person name="Nowell W R."/>
        </authorList>
    </citation>
    <scope>NUCLEOTIDE SEQUENCE</scope>
    <source>
        <strain evidence="14">Ploen Becks lab</strain>
    </source>
</reference>
<evidence type="ECO:0000256" key="11">
    <source>
        <dbReference type="PROSITE-ProRule" id="PRU01393"/>
    </source>
</evidence>
<evidence type="ECO:0000256" key="3">
    <source>
        <dbReference type="ARBA" id="ARBA00007182"/>
    </source>
</evidence>
<comment type="subcellular location">
    <subcellularLocation>
        <location evidence="2">Nucleus</location>
    </subcellularLocation>
</comment>
<dbReference type="InterPro" id="IPR041507">
    <property type="entry name" value="UCH_C"/>
</dbReference>
<feature type="domain" description="UCH catalytic" evidence="13">
    <location>
        <begin position="21"/>
        <end position="321"/>
    </location>
</feature>
<feature type="site" description="Important for enzyme activity" evidence="11">
    <location>
        <position position="236"/>
    </location>
</feature>
<dbReference type="GO" id="GO:0005634">
    <property type="term" value="C:nucleus"/>
    <property type="evidence" value="ECO:0007669"/>
    <property type="project" value="UniProtKB-SubCell"/>
</dbReference>
<dbReference type="PROSITE" id="PS52048">
    <property type="entry name" value="UCH_DOMAIN"/>
    <property type="match status" value="1"/>
</dbReference>
<dbReference type="InterPro" id="IPR001578">
    <property type="entry name" value="Peptidase_C12_UCH"/>
</dbReference>
<proteinExistence type="inferred from homology"/>
<organism evidence="14 15">
    <name type="scientific">Brachionus calyciflorus</name>
    <dbReference type="NCBI Taxonomy" id="104777"/>
    <lineage>
        <taxon>Eukaryota</taxon>
        <taxon>Metazoa</taxon>
        <taxon>Spiralia</taxon>
        <taxon>Gnathifera</taxon>
        <taxon>Rotifera</taxon>
        <taxon>Eurotatoria</taxon>
        <taxon>Monogononta</taxon>
        <taxon>Pseudotrocha</taxon>
        <taxon>Ploima</taxon>
        <taxon>Brachionidae</taxon>
        <taxon>Brachionus</taxon>
    </lineage>
</organism>
<dbReference type="AlphaFoldDB" id="A0A813UXU0"/>
<dbReference type="SUPFAM" id="SSF54001">
    <property type="entry name" value="Cysteine proteinases"/>
    <property type="match status" value="1"/>
</dbReference>
<dbReference type="Gene3D" id="1.20.58.860">
    <property type="match status" value="1"/>
</dbReference>
<gene>
    <name evidence="14" type="ORF">OXX778_LOCUS7904</name>
</gene>
<keyword evidence="6 11" id="KW-0833">Ubl conjugation pathway</keyword>
<keyword evidence="5 11" id="KW-0645">Protease</keyword>
<evidence type="ECO:0000256" key="8">
    <source>
        <dbReference type="ARBA" id="ARBA00022807"/>
    </source>
</evidence>
<keyword evidence="10" id="KW-0539">Nucleus</keyword>
<comment type="catalytic activity">
    <reaction evidence="1 11">
        <text>Thiol-dependent hydrolysis of ester, thioester, amide, peptide and isopeptide bonds formed by the C-terminal Gly of ubiquitin (a 76-residue protein attached to proteins as an intracellular targeting signal).</text>
        <dbReference type="EC" id="3.4.19.12"/>
    </reaction>
</comment>
<feature type="active site" description="Proton donor" evidence="11">
    <location>
        <position position="221"/>
    </location>
</feature>
<evidence type="ECO:0000256" key="7">
    <source>
        <dbReference type="ARBA" id="ARBA00022801"/>
    </source>
</evidence>
<keyword evidence="9" id="KW-0156">Chromatin regulator</keyword>
<dbReference type="GO" id="GO:0006511">
    <property type="term" value="P:ubiquitin-dependent protein catabolic process"/>
    <property type="evidence" value="ECO:0007669"/>
    <property type="project" value="UniProtKB-UniRule"/>
</dbReference>
<evidence type="ECO:0000256" key="1">
    <source>
        <dbReference type="ARBA" id="ARBA00000707"/>
    </source>
</evidence>
<evidence type="ECO:0000256" key="5">
    <source>
        <dbReference type="ARBA" id="ARBA00022670"/>
    </source>
</evidence>
<accession>A0A813UXU0</accession>
<evidence type="ECO:0000256" key="4">
    <source>
        <dbReference type="ARBA" id="ARBA00012759"/>
    </source>
</evidence>
<dbReference type="EMBL" id="CAJNOC010001046">
    <property type="protein sequence ID" value="CAF0829808.1"/>
    <property type="molecule type" value="Genomic_DNA"/>
</dbReference>
<evidence type="ECO:0000313" key="15">
    <source>
        <dbReference type="Proteomes" id="UP000663879"/>
    </source>
</evidence>
<keyword evidence="8 11" id="KW-0788">Thiol protease</keyword>
<feature type="region of interest" description="Disordered" evidence="12">
    <location>
        <begin position="348"/>
        <end position="371"/>
    </location>
</feature>
<name>A0A813UXU0_9BILA</name>
<dbReference type="Gene3D" id="3.40.532.10">
    <property type="entry name" value="Peptidase C12, ubiquitin carboxyl-terminal hydrolase"/>
    <property type="match status" value="1"/>
</dbReference>
<dbReference type="EC" id="3.4.19.12" evidence="4 11"/>
<keyword evidence="7 11" id="KW-0378">Hydrolase</keyword>
<feature type="region of interest" description="Disordered" evidence="12">
    <location>
        <begin position="167"/>
        <end position="191"/>
    </location>
</feature>
<dbReference type="GO" id="GO:0016579">
    <property type="term" value="P:protein deubiquitination"/>
    <property type="evidence" value="ECO:0007669"/>
    <property type="project" value="TreeGrafter"/>
</dbReference>
<evidence type="ECO:0000256" key="9">
    <source>
        <dbReference type="ARBA" id="ARBA00022853"/>
    </source>
</evidence>
<dbReference type="InterPro" id="IPR038765">
    <property type="entry name" value="Papain-like_cys_pep_sf"/>
</dbReference>
<comment type="similarity">
    <text evidence="3">Belongs to the peptidase C12 family. BAP1 subfamily.</text>
</comment>
<dbReference type="OrthoDB" id="1924260at2759"/>
<feature type="active site" description="Nucleophile" evidence="11">
    <location>
        <position position="110"/>
    </location>
</feature>
<dbReference type="GO" id="GO:0006325">
    <property type="term" value="P:chromatin organization"/>
    <property type="evidence" value="ECO:0007669"/>
    <property type="project" value="UniProtKB-KW"/>
</dbReference>
<evidence type="ECO:0000259" key="13">
    <source>
        <dbReference type="PROSITE" id="PS52048"/>
    </source>
</evidence>
<dbReference type="PANTHER" id="PTHR10589:SF28">
    <property type="entry name" value="UBIQUITIN CARBOXYL-TERMINAL HYDROLASE BAP1"/>
    <property type="match status" value="1"/>
</dbReference>
<evidence type="ECO:0000256" key="2">
    <source>
        <dbReference type="ARBA" id="ARBA00004123"/>
    </source>
</evidence>
<evidence type="ECO:0000256" key="6">
    <source>
        <dbReference type="ARBA" id="ARBA00022786"/>
    </source>
</evidence>
<dbReference type="GO" id="GO:0004843">
    <property type="term" value="F:cysteine-type deubiquitinase activity"/>
    <property type="evidence" value="ECO:0007669"/>
    <property type="project" value="UniProtKB-UniRule"/>
</dbReference>
<dbReference type="GO" id="GO:0005737">
    <property type="term" value="C:cytoplasm"/>
    <property type="evidence" value="ECO:0007669"/>
    <property type="project" value="TreeGrafter"/>
</dbReference>
<dbReference type="Pfam" id="PF01088">
    <property type="entry name" value="Peptidase_C12"/>
    <property type="match status" value="1"/>
</dbReference>
<keyword evidence="15" id="KW-1185">Reference proteome</keyword>
<dbReference type="InterPro" id="IPR036959">
    <property type="entry name" value="Peptidase_C12_UCH_sf"/>
</dbReference>
<dbReference type="Proteomes" id="UP000663879">
    <property type="component" value="Unassembled WGS sequence"/>
</dbReference>
<protein>
    <recommendedName>
        <fullName evidence="4 11">ubiquitinyl hydrolase 1</fullName>
        <ecNumber evidence="4 11">3.4.19.12</ecNumber>
    </recommendedName>
</protein>
<sequence length="558" mass="63723">MTGSGGLNGVNQTFTNDCTSSWLELESDPGLFTLLVDDFGVKGIQVEEVYDLTKPLDNSIFGFIFLFKWIERRNGRRSKSSNLDSSSNYVSDPNIVNNMFFAHQIVPNSCATHALLSVLLNSKTSKYFQLGELLENFKKLCEGYGPEMKGLAIGNQPHLAQAHNSYAKPDNSLKKSSTPTSSSLASSSASNLPINVSTSNLSTLNSGHNSLTVNISNELFHFICFVPINGRLYELDGLKPYPVDHGPFEVHNQNFNLLDKILQENKENDLRNILNNLDENYRFENSNWTNKFKQIILQRISSFNTGQQNQEIRFNLMAVAPDKMVMFKEDLNILESNRKLILSFLNETESDTGSPGSDEMQNKSRQLRSSRKSESEKSYVIVFDLLSDNLVDNLMKNAQKNSKINFLKFKDDFLKLILNFDLSEMIKIFRIKSFGEQNIKIENFLLKKNVTLNQLKLVENKLVNEIDSVQVKINEEIDKRKKYMIEALRRKHVYNEFIITYLKTLAENGKLEEIVRNSVRSKPVLQTNPNENKQAASSFFISPKTLFLQPLTKKQRKK</sequence>
<comment type="caution">
    <text evidence="14">The sequence shown here is derived from an EMBL/GenBank/DDBJ whole genome shotgun (WGS) entry which is preliminary data.</text>
</comment>
<evidence type="ECO:0000256" key="10">
    <source>
        <dbReference type="ARBA" id="ARBA00023242"/>
    </source>
</evidence>
<dbReference type="PANTHER" id="PTHR10589">
    <property type="entry name" value="UBIQUITIN CARBOXYL-TERMINAL HYDROLASE"/>
    <property type="match status" value="1"/>
</dbReference>
<dbReference type="Pfam" id="PF18031">
    <property type="entry name" value="UCH_C"/>
    <property type="match status" value="1"/>
</dbReference>
<evidence type="ECO:0000256" key="12">
    <source>
        <dbReference type="SAM" id="MobiDB-lite"/>
    </source>
</evidence>